<reference evidence="2" key="1">
    <citation type="submission" date="2020-01" db="EMBL/GenBank/DDBJ databases">
        <authorList>
            <person name="Meier V. D."/>
            <person name="Meier V D."/>
        </authorList>
    </citation>
    <scope>NUCLEOTIDE SEQUENCE</scope>
    <source>
        <strain evidence="2">HLG_WM_MAG_10</strain>
    </source>
</reference>
<gene>
    <name evidence="2" type="ORF">HELGO_WM42213</name>
</gene>
<dbReference type="EMBL" id="CACVAQ010000233">
    <property type="protein sequence ID" value="CAA6816098.1"/>
    <property type="molecule type" value="Genomic_DNA"/>
</dbReference>
<protein>
    <submittedName>
        <fullName evidence="2">Galanin</fullName>
    </submittedName>
</protein>
<organism evidence="2">
    <name type="scientific">uncultured Aureispira sp</name>
    <dbReference type="NCBI Taxonomy" id="1331704"/>
    <lineage>
        <taxon>Bacteria</taxon>
        <taxon>Pseudomonadati</taxon>
        <taxon>Bacteroidota</taxon>
        <taxon>Saprospiria</taxon>
        <taxon>Saprospirales</taxon>
        <taxon>Saprospiraceae</taxon>
        <taxon>Aureispira</taxon>
        <taxon>environmental samples</taxon>
    </lineage>
</organism>
<proteinExistence type="predicted"/>
<dbReference type="InterPro" id="IPR021484">
    <property type="entry name" value="DUF3137"/>
</dbReference>
<feature type="transmembrane region" description="Helical" evidence="1">
    <location>
        <begin position="53"/>
        <end position="70"/>
    </location>
</feature>
<keyword evidence="1" id="KW-0472">Membrane</keyword>
<keyword evidence="1" id="KW-1133">Transmembrane helix</keyword>
<evidence type="ECO:0000256" key="1">
    <source>
        <dbReference type="SAM" id="Phobius"/>
    </source>
</evidence>
<accession>A0A6S6TI06</accession>
<evidence type="ECO:0000313" key="2">
    <source>
        <dbReference type="EMBL" id="CAA6816098.1"/>
    </source>
</evidence>
<dbReference type="Pfam" id="PF11335">
    <property type="entry name" value="DUF3137"/>
    <property type="match status" value="1"/>
</dbReference>
<keyword evidence="1" id="KW-0812">Transmembrane</keyword>
<name>A0A6S6TI06_9BACT</name>
<feature type="transmembrane region" description="Helical" evidence="1">
    <location>
        <begin position="29"/>
        <end position="47"/>
    </location>
</feature>
<sequence length="302" mass="36142">MEDIGKFRRFYNDQMHGKLMVFERQRKQLLALMFLGTVLMLLLTIFVLNLDMFALSIFLFVPWFFLFRFYQHRSDIFKSGFKPIVVSSILEFMDSSLTYYHKDFISKDTFLRSGIFPINPELYYGEDYIMGKIGEIFFEMCELELYHTNKVKGKLDKWFEGIFFHANFNTTFKGRIVMIPRSEWQFFIPIMKEYTKYGGYELKNTGNAVFDKEFIIYLDRDIHYREILTPELITAINQYHINSGKKVYASFYNSHFYMAINEPQNLLEASVLHSNLNFELIAAYYRELTLFTQIVKDFDITH</sequence>
<dbReference type="AlphaFoldDB" id="A0A6S6TI06"/>